<name>A0ACC6T7D4_9HYPH</name>
<evidence type="ECO:0000313" key="2">
    <source>
        <dbReference type="Proteomes" id="UP001480082"/>
    </source>
</evidence>
<gene>
    <name evidence="1" type="ORF">NKI81_28680</name>
</gene>
<dbReference type="EMBL" id="JAMYRI010000025">
    <property type="protein sequence ID" value="MER9287847.1"/>
    <property type="molecule type" value="Genomic_DNA"/>
</dbReference>
<reference evidence="1 2" key="1">
    <citation type="journal article" date="2024" name="Proc. Natl. Acad. Sci. U.S.A.">
        <title>The evolutionary genomics of adaptation to stress in wild rhizobium bacteria.</title>
        <authorList>
            <person name="Kehlet-Delgado H."/>
            <person name="Montoya A.P."/>
            <person name="Jensen K.T."/>
            <person name="Wendlandt C.E."/>
            <person name="Dexheimer C."/>
            <person name="Roberts M."/>
            <person name="Torres Martinez L."/>
            <person name="Friesen M.L."/>
            <person name="Griffitts J.S."/>
            <person name="Porter S.S."/>
        </authorList>
    </citation>
    <scope>NUCLEOTIDE SEQUENCE [LARGE SCALE GENOMIC DNA]</scope>
    <source>
        <strain evidence="1 2">M0468</strain>
    </source>
</reference>
<sequence>MPNSARLSLIDVLTAEAEVISRRRALVASGQLAGDRGHGLSHDMVASKYASHGAPIKVKASHTLDERGIPCPRLDSEKHIVGLALSGGGVRSAAFCLGVVQALDSINEDNEPKVLDLIDYLSTVSGGGYIGASLAAGLMQTEKGRFPFASKLDQQETLETQHIRDYSNYLAPAGSIDILVGAVAVVRGLLINAMIFIGIILTVAVLTIAINPTESALRQPLLDFTGGKFPSVFLWSAVFSVVFIIIQIGYSIIGLRPSDRTSPRTTLIQREMAGRLFASALVLCVLVSLFSLQAFVLAGLFDAANLANDPNYQANWIGKAWHRLGTYYPMPWTFLVVAATAFAAFGNKLSAVATASRGDRTWKGLSKHWMSRVAIYCGASVIPLLFWFTYIALSYWGIRSQGRVGVFASDVPLLAWLSSHSGSLGAVGLAYASTAAVLLGLSILVTPNANSLHGYYRDRLSRAFLWKLDDLKAAARDPSEVNNVETGAHGVSRAQVSDNVAVDQFKLSSLKPHGPEGWSDAVRFAPYLLVNATVNLEGSKYLNRRGRNADSFVFSPLYVGSQATGYSQTVDMESADHNMNLGTAMAISGAAASANMGASTIRILTFSLAALNVRLGYWLPNPRLLKERLGLSRWLANIGPWYFAKETFGLLNELTKNIYLTDGGHFDDLGLYELLKRRCKVIIVADGEADPPLNFPSLIRVQQYARIDLGVLIDLPWEEIRHSGSVIAQQESSGELNDRRQYYGPHVAVGRIDYGENEHGVLLYIKSSISGDESDLIRDYRRRKPNFPQETTLDQFFSEEQFEVYRALGFHATRNFFTGRDRSAMLKTCPANDWPEVVQQALQRLNIPAEAVTQIMQRQQDAMVL</sequence>
<comment type="caution">
    <text evidence="1">The sequence shown here is derived from an EMBL/GenBank/DDBJ whole genome shotgun (WGS) entry which is preliminary data.</text>
</comment>
<accession>A0ACC6T7D4</accession>
<dbReference type="Proteomes" id="UP001480082">
    <property type="component" value="Unassembled WGS sequence"/>
</dbReference>
<protein>
    <submittedName>
        <fullName evidence="1">Patatin-like phospholipase family protein</fullName>
    </submittedName>
</protein>
<keyword evidence="2" id="KW-1185">Reference proteome</keyword>
<organism evidence="1 2">
    <name type="scientific">Mesorhizobium australicum</name>
    <dbReference type="NCBI Taxonomy" id="536018"/>
    <lineage>
        <taxon>Bacteria</taxon>
        <taxon>Pseudomonadati</taxon>
        <taxon>Pseudomonadota</taxon>
        <taxon>Alphaproteobacteria</taxon>
        <taxon>Hyphomicrobiales</taxon>
        <taxon>Phyllobacteriaceae</taxon>
        <taxon>Mesorhizobium</taxon>
    </lineage>
</organism>
<proteinExistence type="predicted"/>
<evidence type="ECO:0000313" key="1">
    <source>
        <dbReference type="EMBL" id="MER9287847.1"/>
    </source>
</evidence>